<dbReference type="NCBIfam" id="TIGR00675">
    <property type="entry name" value="dcm"/>
    <property type="match status" value="1"/>
</dbReference>
<name>A0A1W6BZJ3_9BACT</name>
<dbReference type="eggNOG" id="COG0270">
    <property type="taxonomic scope" value="Bacteria"/>
</dbReference>
<dbReference type="PANTHER" id="PTHR46098:SF1">
    <property type="entry name" value="TRNA (CYTOSINE(38)-C(5))-METHYLTRANSFERASE"/>
    <property type="match status" value="1"/>
</dbReference>
<dbReference type="GO" id="GO:0009307">
    <property type="term" value="P:DNA restriction-modification system"/>
    <property type="evidence" value="ECO:0007669"/>
    <property type="project" value="UniProtKB-KW"/>
</dbReference>
<reference evidence="9 10" key="1">
    <citation type="submission" date="2017-04" db="EMBL/GenBank/DDBJ databases">
        <title>Complete genome sequence of the Campylobacter cuniculorum type strain LMG24588.</title>
        <authorList>
            <person name="Miller W.G."/>
            <person name="Yee E."/>
            <person name="Revez J."/>
            <person name="Bono J.L."/>
            <person name="Rossi M."/>
        </authorList>
    </citation>
    <scope>NUCLEOTIDE SEQUENCE [LARGE SCALE GENOMIC DNA]</scope>
    <source>
        <strain evidence="9 10">LMG 24588</strain>
    </source>
</reference>
<dbReference type="PANTHER" id="PTHR46098">
    <property type="entry name" value="TRNA (CYTOSINE(38)-C(5))-METHYLTRANSFERASE"/>
    <property type="match status" value="1"/>
</dbReference>
<evidence type="ECO:0000256" key="4">
    <source>
        <dbReference type="ARBA" id="ARBA00022747"/>
    </source>
</evidence>
<dbReference type="InterPro" id="IPR001525">
    <property type="entry name" value="C5_MeTfrase"/>
</dbReference>
<dbReference type="PRINTS" id="PR00105">
    <property type="entry name" value="C5METTRFRASE"/>
</dbReference>
<comment type="similarity">
    <text evidence="6 7">Belongs to the class I-like SAM-binding methyltransferase superfamily. C5-methyltransferase family.</text>
</comment>
<dbReference type="InterPro" id="IPR029063">
    <property type="entry name" value="SAM-dependent_MTases_sf"/>
</dbReference>
<dbReference type="PROSITE" id="PS00095">
    <property type="entry name" value="C5_MTASE_2"/>
    <property type="match status" value="1"/>
</dbReference>
<dbReference type="CDD" id="cd00315">
    <property type="entry name" value="Cyt_C5_DNA_methylase"/>
    <property type="match status" value="1"/>
</dbReference>
<dbReference type="InterPro" id="IPR050750">
    <property type="entry name" value="C5-MTase"/>
</dbReference>
<dbReference type="PROSITE" id="PS00094">
    <property type="entry name" value="C5_MTASE_1"/>
    <property type="match status" value="1"/>
</dbReference>
<evidence type="ECO:0000256" key="2">
    <source>
        <dbReference type="ARBA" id="ARBA00022679"/>
    </source>
</evidence>
<proteinExistence type="inferred from homology"/>
<dbReference type="EC" id="2.1.1.37" evidence="8"/>
<keyword evidence="1 6" id="KW-0489">Methyltransferase</keyword>
<organism evidence="9 10">
    <name type="scientific">Campylobacter cuniculorum DSM 23162 = LMG 24588</name>
    <dbReference type="NCBI Taxonomy" id="1121267"/>
    <lineage>
        <taxon>Bacteria</taxon>
        <taxon>Pseudomonadati</taxon>
        <taxon>Campylobacterota</taxon>
        <taxon>Epsilonproteobacteria</taxon>
        <taxon>Campylobacterales</taxon>
        <taxon>Campylobacteraceae</taxon>
        <taxon>Campylobacter</taxon>
    </lineage>
</organism>
<dbReference type="InterPro" id="IPR031303">
    <property type="entry name" value="C5_meth_CS"/>
</dbReference>
<dbReference type="PROSITE" id="PS51679">
    <property type="entry name" value="SAM_MT_C5"/>
    <property type="match status" value="1"/>
</dbReference>
<sequence length="350" mass="40813">MLLEFNFSLVFKINNYLDTIATIMCLKEEFWLKIGSLFAGIGGIELGFKKVGFKTAWAIEIDTKACITYKANHKHKIINEDLAKVDLSKLNKIDILTAGFPCQAFSVAGYRKGFKDERGNVFFEILRYLEYFKPEIIFLENVKNLFKHDGGRTFTIIKTELEKAGYNIKYQILNTCEYGNIPQNRERIYIVGFLDFNKCEMFNFPAKIKLTNKISHLLEQGVEKDFYYNKHKYYNELKQNMRNKETLYQWRRHYVRENKNNLCPTLTANMGTGGHNVPLVLDDDIRKLTPRECARFQGFDDDFILPNELSKATLYKQIGNSVSVSVIANIAKEIKRVIKNEFRNEFRAVC</sequence>
<dbReference type="STRING" id="1121267.CCUN_1889"/>
<evidence type="ECO:0000256" key="5">
    <source>
        <dbReference type="ARBA" id="ARBA00047422"/>
    </source>
</evidence>
<evidence type="ECO:0000256" key="8">
    <source>
        <dbReference type="RuleBase" id="RU000417"/>
    </source>
</evidence>
<dbReference type="Gene3D" id="3.40.50.150">
    <property type="entry name" value="Vaccinia Virus protein VP39"/>
    <property type="match status" value="1"/>
</dbReference>
<dbReference type="EMBL" id="CP020867">
    <property type="protein sequence ID" value="ARJ57450.1"/>
    <property type="molecule type" value="Genomic_DNA"/>
</dbReference>
<dbReference type="GO" id="GO:0003886">
    <property type="term" value="F:DNA (cytosine-5-)-methyltransferase activity"/>
    <property type="evidence" value="ECO:0007669"/>
    <property type="project" value="UniProtKB-EC"/>
</dbReference>
<evidence type="ECO:0000313" key="10">
    <source>
        <dbReference type="Proteomes" id="UP000192902"/>
    </source>
</evidence>
<dbReference type="REBASE" id="197272">
    <property type="entry name" value="M.Ccu24588ORF1889P"/>
</dbReference>
<keyword evidence="2 6" id="KW-0808">Transferase</keyword>
<evidence type="ECO:0000256" key="1">
    <source>
        <dbReference type="ARBA" id="ARBA00022603"/>
    </source>
</evidence>
<evidence type="ECO:0000256" key="7">
    <source>
        <dbReference type="RuleBase" id="RU000416"/>
    </source>
</evidence>
<dbReference type="Pfam" id="PF00145">
    <property type="entry name" value="DNA_methylase"/>
    <property type="match status" value="1"/>
</dbReference>
<accession>A0A1W6BZJ3</accession>
<protein>
    <recommendedName>
        <fullName evidence="8">Cytosine-specific methyltransferase</fullName>
        <ecNumber evidence="8">2.1.1.37</ecNumber>
    </recommendedName>
</protein>
<dbReference type="Gene3D" id="3.90.120.10">
    <property type="entry name" value="DNA Methylase, subunit A, domain 2"/>
    <property type="match status" value="1"/>
</dbReference>
<dbReference type="InterPro" id="IPR018117">
    <property type="entry name" value="C5_DNA_meth_AS"/>
</dbReference>
<dbReference type="SUPFAM" id="SSF53335">
    <property type="entry name" value="S-adenosyl-L-methionine-dependent methyltransferases"/>
    <property type="match status" value="1"/>
</dbReference>
<dbReference type="AlphaFoldDB" id="A0A1W6BZJ3"/>
<keyword evidence="3 6" id="KW-0949">S-adenosyl-L-methionine</keyword>
<feature type="active site" evidence="6">
    <location>
        <position position="102"/>
    </location>
</feature>
<dbReference type="Proteomes" id="UP000192902">
    <property type="component" value="Chromosome"/>
</dbReference>
<evidence type="ECO:0000256" key="6">
    <source>
        <dbReference type="PROSITE-ProRule" id="PRU01016"/>
    </source>
</evidence>
<evidence type="ECO:0000313" key="9">
    <source>
        <dbReference type="EMBL" id="ARJ57450.1"/>
    </source>
</evidence>
<dbReference type="KEGG" id="ccun:CCUN_1889"/>
<dbReference type="GO" id="GO:0032259">
    <property type="term" value="P:methylation"/>
    <property type="evidence" value="ECO:0007669"/>
    <property type="project" value="UniProtKB-KW"/>
</dbReference>
<keyword evidence="4" id="KW-0680">Restriction system</keyword>
<evidence type="ECO:0000256" key="3">
    <source>
        <dbReference type="ARBA" id="ARBA00022691"/>
    </source>
</evidence>
<comment type="catalytic activity">
    <reaction evidence="5 8">
        <text>a 2'-deoxycytidine in DNA + S-adenosyl-L-methionine = a 5-methyl-2'-deoxycytidine in DNA + S-adenosyl-L-homocysteine + H(+)</text>
        <dbReference type="Rhea" id="RHEA:13681"/>
        <dbReference type="Rhea" id="RHEA-COMP:11369"/>
        <dbReference type="Rhea" id="RHEA-COMP:11370"/>
        <dbReference type="ChEBI" id="CHEBI:15378"/>
        <dbReference type="ChEBI" id="CHEBI:57856"/>
        <dbReference type="ChEBI" id="CHEBI:59789"/>
        <dbReference type="ChEBI" id="CHEBI:85452"/>
        <dbReference type="ChEBI" id="CHEBI:85454"/>
        <dbReference type="EC" id="2.1.1.37"/>
    </reaction>
</comment>
<gene>
    <name evidence="9" type="ORF">CCUN_1889</name>
</gene>